<protein>
    <recommendedName>
        <fullName evidence="3">FIST C-domain domain-containing protein</fullName>
    </recommendedName>
</protein>
<dbReference type="Proteomes" id="UP001626550">
    <property type="component" value="Unassembled WGS sequence"/>
</dbReference>
<accession>A0ABD2QCD2</accession>
<sequence length="176" mass="20190">MRTTFDDHWNQHAFDTSNEQFAKDYYKFLEYSLPDKVWAVAACGASPYDGFKFGREISTPENYQIVGRSSGKNGIVVSIRNEKPEMAVSQIYEEMVQLKTKWEAETCCTIFCKGGLYYQTVTQLTYEYQQSFPKFQIVGAVDYLNLFVAGSADRVLKISLGPTYCIVEKVDIWVML</sequence>
<comment type="caution">
    <text evidence="1">The sequence shown here is derived from an EMBL/GenBank/DDBJ whole genome shotgun (WGS) entry which is preliminary data.</text>
</comment>
<reference evidence="1 2" key="1">
    <citation type="submission" date="2024-11" db="EMBL/GenBank/DDBJ databases">
        <title>Adaptive evolution of stress response genes in parasites aligns with host niche diversity.</title>
        <authorList>
            <person name="Hahn C."/>
            <person name="Resl P."/>
        </authorList>
    </citation>
    <scope>NUCLEOTIDE SEQUENCE [LARGE SCALE GENOMIC DNA]</scope>
    <source>
        <strain evidence="1">EGGRZ-B1_66</strain>
        <tissue evidence="1">Body</tissue>
    </source>
</reference>
<dbReference type="EMBL" id="JBJKFK010000413">
    <property type="protein sequence ID" value="KAL3317214.1"/>
    <property type="molecule type" value="Genomic_DNA"/>
</dbReference>
<gene>
    <name evidence="1" type="ORF">Ciccas_004130</name>
</gene>
<keyword evidence="2" id="KW-1185">Reference proteome</keyword>
<evidence type="ECO:0000313" key="1">
    <source>
        <dbReference type="EMBL" id="KAL3317214.1"/>
    </source>
</evidence>
<dbReference type="AlphaFoldDB" id="A0ABD2QCD2"/>
<evidence type="ECO:0008006" key="3">
    <source>
        <dbReference type="Google" id="ProtNLM"/>
    </source>
</evidence>
<organism evidence="1 2">
    <name type="scientific">Cichlidogyrus casuarinus</name>
    <dbReference type="NCBI Taxonomy" id="1844966"/>
    <lineage>
        <taxon>Eukaryota</taxon>
        <taxon>Metazoa</taxon>
        <taxon>Spiralia</taxon>
        <taxon>Lophotrochozoa</taxon>
        <taxon>Platyhelminthes</taxon>
        <taxon>Monogenea</taxon>
        <taxon>Monopisthocotylea</taxon>
        <taxon>Dactylogyridea</taxon>
        <taxon>Ancyrocephalidae</taxon>
        <taxon>Cichlidogyrus</taxon>
    </lineage>
</organism>
<name>A0ABD2QCD2_9PLAT</name>
<proteinExistence type="predicted"/>
<evidence type="ECO:0000313" key="2">
    <source>
        <dbReference type="Proteomes" id="UP001626550"/>
    </source>
</evidence>